<keyword evidence="1" id="KW-0812">Transmembrane</keyword>
<proteinExistence type="predicted"/>
<keyword evidence="1" id="KW-1133">Transmembrane helix</keyword>
<dbReference type="Proteomes" id="UP000035540">
    <property type="component" value="Chromosome"/>
</dbReference>
<sequence length="178" mass="19581">MSDADKPTQPESVRLMVWLFSFAVGGEVLHQILTVIITFIDPSALIATAKDRMDPQQLETIGDTGVRVAAYGSVLLMGAVSLGIMGLLVWMIFALWRQSRFAATARRMLLVFGFYFGFRVMMLFLVTPGGTDVPVALYVVDGIVQILVGVAAVMGVFLTFKEDTLTWTRELPTAKDRS</sequence>
<dbReference type="AlphaFoldDB" id="A0A0G3H7I3"/>
<gene>
    <name evidence="2" type="ORF">CTEST_01665</name>
</gene>
<dbReference type="KEGG" id="cted:CTEST_01665"/>
<dbReference type="PATRIC" id="fig|136857.5.peg.329"/>
<protein>
    <submittedName>
        <fullName evidence="2">Uncharacterized protein</fullName>
    </submittedName>
</protein>
<organism evidence="2 3">
    <name type="scientific">Corynebacterium testudinoris</name>
    <dbReference type="NCBI Taxonomy" id="136857"/>
    <lineage>
        <taxon>Bacteria</taxon>
        <taxon>Bacillati</taxon>
        <taxon>Actinomycetota</taxon>
        <taxon>Actinomycetes</taxon>
        <taxon>Mycobacteriales</taxon>
        <taxon>Corynebacteriaceae</taxon>
        <taxon>Corynebacterium</taxon>
    </lineage>
</organism>
<keyword evidence="1" id="KW-0472">Membrane</keyword>
<reference evidence="3" key="2">
    <citation type="submission" date="2015-05" db="EMBL/GenBank/DDBJ databases">
        <title>Complete genome sequence of Corynebacterium testudinoris DSM 44614, recovered from necrotic lesions in the mouth of a tortoise.</title>
        <authorList>
            <person name="Ruckert C."/>
            <person name="Albersmeier A."/>
            <person name="Winkler A."/>
            <person name="Tauch A."/>
        </authorList>
    </citation>
    <scope>NUCLEOTIDE SEQUENCE [LARGE SCALE GENOMIC DNA]</scope>
    <source>
        <strain evidence="3">DSM 44614</strain>
    </source>
</reference>
<feature type="transmembrane region" description="Helical" evidence="1">
    <location>
        <begin position="108"/>
        <end position="129"/>
    </location>
</feature>
<feature type="transmembrane region" description="Helical" evidence="1">
    <location>
        <begin position="68"/>
        <end position="96"/>
    </location>
</feature>
<feature type="transmembrane region" description="Helical" evidence="1">
    <location>
        <begin position="15"/>
        <end position="40"/>
    </location>
</feature>
<feature type="transmembrane region" description="Helical" evidence="1">
    <location>
        <begin position="135"/>
        <end position="160"/>
    </location>
</feature>
<dbReference type="OrthoDB" id="4427569at2"/>
<name>A0A0G3H7I3_9CORY</name>
<evidence type="ECO:0000313" key="3">
    <source>
        <dbReference type="Proteomes" id="UP000035540"/>
    </source>
</evidence>
<evidence type="ECO:0000256" key="1">
    <source>
        <dbReference type="SAM" id="Phobius"/>
    </source>
</evidence>
<dbReference type="RefSeq" id="WP_052844264.1">
    <property type="nucleotide sequence ID" value="NZ_CP011545.1"/>
</dbReference>
<accession>A0A0G3H7I3</accession>
<reference evidence="2 3" key="1">
    <citation type="journal article" date="2015" name="Genome Announc.">
        <title>Complete Genome Sequence of the Type Strain Corynebacterium testudinoris DSM 44614, Recovered from Necrotic Lesions in the Mouth of a Tortoise.</title>
        <authorList>
            <person name="Ruckert C."/>
            <person name="Kriete M."/>
            <person name="Jaenicke S."/>
            <person name="Winkler A."/>
            <person name="Tauch A."/>
        </authorList>
    </citation>
    <scope>NUCLEOTIDE SEQUENCE [LARGE SCALE GENOMIC DNA]</scope>
    <source>
        <strain evidence="2 3">DSM 44614</strain>
    </source>
</reference>
<dbReference type="STRING" id="136857.CTEST_01665"/>
<dbReference type="EMBL" id="CP011545">
    <property type="protein sequence ID" value="AKK07793.1"/>
    <property type="molecule type" value="Genomic_DNA"/>
</dbReference>
<evidence type="ECO:0000313" key="2">
    <source>
        <dbReference type="EMBL" id="AKK07793.1"/>
    </source>
</evidence>
<keyword evidence="3" id="KW-1185">Reference proteome</keyword>